<comment type="caution">
    <text evidence="1">The sequence shown here is derived from an EMBL/GenBank/DDBJ whole genome shotgun (WGS) entry which is preliminary data.</text>
</comment>
<dbReference type="Proteomes" id="UP000799755">
    <property type="component" value="Unassembled WGS sequence"/>
</dbReference>
<protein>
    <submittedName>
        <fullName evidence="1">Isopentenyl-diphosphate delta isomeras-like protein 1</fullName>
    </submittedName>
</protein>
<keyword evidence="2" id="KW-1185">Reference proteome</keyword>
<name>A0ACB6QL20_9PLEO</name>
<gene>
    <name evidence="1" type="ORF">BDR25DRAFT_266508</name>
</gene>
<dbReference type="EMBL" id="MU003519">
    <property type="protein sequence ID" value="KAF2467595.1"/>
    <property type="molecule type" value="Genomic_DNA"/>
</dbReference>
<sequence length="266" mass="30181">MSTTASVTQAPAITAENVLRLFPEVNTTLIGGTHNSATSDNDLEGYDEEQIRLMDEVCIVLDENDIPIGSASKKVCHLMENIDQGLLHRAFSVFLFDSQNRLLLQQRATEKITFPDMWTNTCCSHPLGIPGETGVGLEASVQGVRRAAQRKLDHELGIKASQVPLDNFKFLTRIHYKSPSDGKWGEHEIDYILFIKANVDIDANLNEVRDTRYVTQDDLKAMFKDKSLKFTPWFKLICESMLFEWWNHLDSGLGKYTGETQIRRML</sequence>
<evidence type="ECO:0000313" key="2">
    <source>
        <dbReference type="Proteomes" id="UP000799755"/>
    </source>
</evidence>
<accession>A0ACB6QL20</accession>
<reference evidence="1" key="1">
    <citation type="journal article" date="2020" name="Stud. Mycol.">
        <title>101 Dothideomycetes genomes: a test case for predicting lifestyles and emergence of pathogens.</title>
        <authorList>
            <person name="Haridas S."/>
            <person name="Albert R."/>
            <person name="Binder M."/>
            <person name="Bloem J."/>
            <person name="Labutti K."/>
            <person name="Salamov A."/>
            <person name="Andreopoulos B."/>
            <person name="Baker S."/>
            <person name="Barry K."/>
            <person name="Bills G."/>
            <person name="Bluhm B."/>
            <person name="Cannon C."/>
            <person name="Castanera R."/>
            <person name="Culley D."/>
            <person name="Daum C."/>
            <person name="Ezra D."/>
            <person name="Gonzalez J."/>
            <person name="Henrissat B."/>
            <person name="Kuo A."/>
            <person name="Liang C."/>
            <person name="Lipzen A."/>
            <person name="Lutzoni F."/>
            <person name="Magnuson J."/>
            <person name="Mondo S."/>
            <person name="Nolan M."/>
            <person name="Ohm R."/>
            <person name="Pangilinan J."/>
            <person name="Park H.-J."/>
            <person name="Ramirez L."/>
            <person name="Alfaro M."/>
            <person name="Sun H."/>
            <person name="Tritt A."/>
            <person name="Yoshinaga Y."/>
            <person name="Zwiers L.-H."/>
            <person name="Turgeon B."/>
            <person name="Goodwin S."/>
            <person name="Spatafora J."/>
            <person name="Crous P."/>
            <person name="Grigoriev I."/>
        </authorList>
    </citation>
    <scope>NUCLEOTIDE SEQUENCE</scope>
    <source>
        <strain evidence="1">ATCC 200398</strain>
    </source>
</reference>
<proteinExistence type="predicted"/>
<evidence type="ECO:0000313" key="1">
    <source>
        <dbReference type="EMBL" id="KAF2467595.1"/>
    </source>
</evidence>
<organism evidence="1 2">
    <name type="scientific">Lindgomyces ingoldianus</name>
    <dbReference type="NCBI Taxonomy" id="673940"/>
    <lineage>
        <taxon>Eukaryota</taxon>
        <taxon>Fungi</taxon>
        <taxon>Dikarya</taxon>
        <taxon>Ascomycota</taxon>
        <taxon>Pezizomycotina</taxon>
        <taxon>Dothideomycetes</taxon>
        <taxon>Pleosporomycetidae</taxon>
        <taxon>Pleosporales</taxon>
        <taxon>Lindgomycetaceae</taxon>
        <taxon>Lindgomyces</taxon>
    </lineage>
</organism>